<feature type="compositionally biased region" description="Polar residues" evidence="7">
    <location>
        <begin position="485"/>
        <end position="498"/>
    </location>
</feature>
<dbReference type="PANTHER" id="PTHR12983">
    <property type="entry name" value="RING FINGER 10 FAMILY MEMBER"/>
    <property type="match status" value="1"/>
</dbReference>
<dbReference type="GO" id="GO:0000976">
    <property type="term" value="F:transcription cis-regulatory region binding"/>
    <property type="evidence" value="ECO:0007669"/>
    <property type="project" value="TreeGrafter"/>
</dbReference>
<dbReference type="GO" id="GO:0005737">
    <property type="term" value="C:cytoplasm"/>
    <property type="evidence" value="ECO:0007669"/>
    <property type="project" value="UniProtKB-SubCell"/>
</dbReference>
<keyword evidence="5" id="KW-0862">Zinc</keyword>
<evidence type="ECO:0000256" key="1">
    <source>
        <dbReference type="ARBA" id="ARBA00004496"/>
    </source>
</evidence>
<evidence type="ECO:0000256" key="6">
    <source>
        <dbReference type="PROSITE-ProRule" id="PRU00175"/>
    </source>
</evidence>
<reference evidence="9" key="1">
    <citation type="journal article" date="2012" name="Proc. Natl. Acad. Sci. U.S.A.">
        <title>Antigenic diversity is generated by distinct evolutionary mechanisms in African trypanosome species.</title>
        <authorList>
            <person name="Jackson A.P."/>
            <person name="Berry A."/>
            <person name="Aslett M."/>
            <person name="Allison H.C."/>
            <person name="Burton P."/>
            <person name="Vavrova-Anderson J."/>
            <person name="Brown R."/>
            <person name="Browne H."/>
            <person name="Corton N."/>
            <person name="Hauser H."/>
            <person name="Gamble J."/>
            <person name="Gilderthorp R."/>
            <person name="Marcello L."/>
            <person name="McQuillan J."/>
            <person name="Otto T.D."/>
            <person name="Quail M.A."/>
            <person name="Sanders M.J."/>
            <person name="van Tonder A."/>
            <person name="Ginger M.L."/>
            <person name="Field M.C."/>
            <person name="Barry J.D."/>
            <person name="Hertz-Fowler C."/>
            <person name="Berriman M."/>
        </authorList>
    </citation>
    <scope>NUCLEOTIDE SEQUENCE</scope>
    <source>
        <strain evidence="9">IL3000</strain>
    </source>
</reference>
<dbReference type="VEuPathDB" id="TriTrypDB:TcIL3000_5_3400"/>
<dbReference type="EMBL" id="HE575318">
    <property type="protein sequence ID" value="CCC90612.1"/>
    <property type="molecule type" value="Genomic_DNA"/>
</dbReference>
<evidence type="ECO:0000256" key="4">
    <source>
        <dbReference type="ARBA" id="ARBA00022771"/>
    </source>
</evidence>
<keyword evidence="3" id="KW-0479">Metal-binding</keyword>
<dbReference type="Gene3D" id="3.30.40.10">
    <property type="entry name" value="Zinc/RING finger domain, C3HC4 (zinc finger)"/>
    <property type="match status" value="1"/>
</dbReference>
<dbReference type="InterPro" id="IPR013083">
    <property type="entry name" value="Znf_RING/FYVE/PHD"/>
</dbReference>
<name>G0ULV0_TRYCI</name>
<keyword evidence="4 6" id="KW-0863">Zinc-finger</keyword>
<dbReference type="InterPro" id="IPR039739">
    <property type="entry name" value="MAG2/RNF10"/>
</dbReference>
<comment type="subcellular location">
    <subcellularLocation>
        <location evidence="1">Cytoplasm</location>
    </subcellularLocation>
</comment>
<evidence type="ECO:0000256" key="2">
    <source>
        <dbReference type="ARBA" id="ARBA00022490"/>
    </source>
</evidence>
<organism evidence="9">
    <name type="scientific">Trypanosoma congolense (strain IL3000)</name>
    <dbReference type="NCBI Taxonomy" id="1068625"/>
    <lineage>
        <taxon>Eukaryota</taxon>
        <taxon>Discoba</taxon>
        <taxon>Euglenozoa</taxon>
        <taxon>Kinetoplastea</taxon>
        <taxon>Metakinetoplastina</taxon>
        <taxon>Trypanosomatida</taxon>
        <taxon>Trypanosomatidae</taxon>
        <taxon>Trypanosoma</taxon>
        <taxon>Nannomonas</taxon>
    </lineage>
</organism>
<dbReference type="InterPro" id="IPR001841">
    <property type="entry name" value="Znf_RING"/>
</dbReference>
<keyword evidence="2" id="KW-0963">Cytoplasm</keyword>
<evidence type="ECO:0000256" key="5">
    <source>
        <dbReference type="ARBA" id="ARBA00022833"/>
    </source>
</evidence>
<dbReference type="PANTHER" id="PTHR12983:SF9">
    <property type="entry name" value="E3 UBIQUITIN-PROTEIN LIGASE RNF10"/>
    <property type="match status" value="1"/>
</dbReference>
<evidence type="ECO:0000256" key="7">
    <source>
        <dbReference type="SAM" id="MobiDB-lite"/>
    </source>
</evidence>
<sequence>MAKKKSRRGVESREIGNFQYSFQAATTSPSRSSTQSRRSATDAVALKHAYMLHNFQFVLRHDVYDLPSTPGLPQQQQLMKEVLRWNSTVPPWAVITAVVARGLPDEFQCPICLEAPEAARITSCGHVFCLICMLQYVSRLKAEGKQCVCPVCNNLVTFNTLRRCIVRIVGRPSVGARASFTMLKRKGDSCILLRQDDQRWAEPLPDNAEPRIPQYGEPSATYSRYVLGTEELEATLRDDDYLSIAKQLSSFDEKARPLTWFDSDLLQTTQKALELVHQSPTLKQQQQVTSRFSPPLAPKVPEVEKEIVFEFYGESEGQPYYMHPITYKMLCVDAEARNLSLDAVVEAPVEEITMFTQDETTRKRYRVFSHVPLHAVAKLCLLDLSEIVLPSTMKAFAQSLAKVRKARQRRESNGHSSVEDLWHEYVRRYCTGWRSEAEKTSDDVSPTSEFMMSELSADFERLPVLELPPAEGTPLRSGPQPVRGSDNQSRSCWSSGNSLKLFVSTPPQRPIVPTWGGHAFNPHKPSASGSSGEGRKQ</sequence>
<gene>
    <name evidence="9" type="ORF">TCIL3000_5_3400</name>
</gene>
<accession>G0ULV0</accession>
<evidence type="ECO:0000259" key="8">
    <source>
        <dbReference type="PROSITE" id="PS50089"/>
    </source>
</evidence>
<feature type="domain" description="RING-type" evidence="8">
    <location>
        <begin position="109"/>
        <end position="153"/>
    </location>
</feature>
<dbReference type="InterPro" id="IPR018957">
    <property type="entry name" value="Znf_C3HC4_RING-type"/>
</dbReference>
<evidence type="ECO:0000256" key="3">
    <source>
        <dbReference type="ARBA" id="ARBA00022723"/>
    </source>
</evidence>
<feature type="region of interest" description="Disordered" evidence="7">
    <location>
        <begin position="468"/>
        <end position="537"/>
    </location>
</feature>
<dbReference type="GO" id="GO:0008270">
    <property type="term" value="F:zinc ion binding"/>
    <property type="evidence" value="ECO:0007669"/>
    <property type="project" value="UniProtKB-KW"/>
</dbReference>
<dbReference type="PROSITE" id="PS00518">
    <property type="entry name" value="ZF_RING_1"/>
    <property type="match status" value="1"/>
</dbReference>
<evidence type="ECO:0000313" key="9">
    <source>
        <dbReference type="EMBL" id="CCC90612.1"/>
    </source>
</evidence>
<dbReference type="GO" id="GO:0045944">
    <property type="term" value="P:positive regulation of transcription by RNA polymerase II"/>
    <property type="evidence" value="ECO:0007669"/>
    <property type="project" value="TreeGrafter"/>
</dbReference>
<proteinExistence type="predicted"/>
<dbReference type="PROSITE" id="PS50089">
    <property type="entry name" value="ZF_RING_2"/>
    <property type="match status" value="1"/>
</dbReference>
<dbReference type="Pfam" id="PF00097">
    <property type="entry name" value="zf-C3HC4"/>
    <property type="match status" value="1"/>
</dbReference>
<dbReference type="SUPFAM" id="SSF57850">
    <property type="entry name" value="RING/U-box"/>
    <property type="match status" value="1"/>
</dbReference>
<protein>
    <submittedName>
        <fullName evidence="9">Uncharacterized protein TCIL3000_5_3400</fullName>
    </submittedName>
</protein>
<dbReference type="AlphaFoldDB" id="G0ULV0"/>
<dbReference type="InterPro" id="IPR017907">
    <property type="entry name" value="Znf_RING_CS"/>
</dbReference>
<dbReference type="SMART" id="SM00184">
    <property type="entry name" value="RING"/>
    <property type="match status" value="1"/>
</dbReference>